<keyword evidence="2" id="KW-1185">Reference proteome</keyword>
<comment type="caution">
    <text evidence="1">The sequence shown here is derived from an EMBL/GenBank/DDBJ whole genome shotgun (WGS) entry which is preliminary data.</text>
</comment>
<name>A0A2A6RLZ9_9CHLR</name>
<gene>
    <name evidence="1" type="ORF">CJ255_05215</name>
</gene>
<evidence type="ECO:0000313" key="1">
    <source>
        <dbReference type="EMBL" id="PDW04092.1"/>
    </source>
</evidence>
<dbReference type="RefSeq" id="WP_097643035.1">
    <property type="nucleotide sequence ID" value="NZ_NQWI01000015.1"/>
</dbReference>
<sequence>MTILDPQTLRRELLLDEAINRQMDALVAQATATMLILGSKTSMEENQLRNLLNVAIAQPHVEVIANFIRYQIGRKERDWGVKPNDFGHTLLNDLYGSVKDQATEAIQHVKTKIEDNATQEKRKLAQERLEPQIREQKLAQIDTQLQQDLAAADQLFYQAYAKLIQLYLGYLNRSFYFYKKMQEKSAKERDESYQQEALKLLQRVTKDRKQGVKL</sequence>
<protein>
    <submittedName>
        <fullName evidence="1">Uncharacterized protein</fullName>
    </submittedName>
</protein>
<dbReference type="EMBL" id="NQWI01000015">
    <property type="protein sequence ID" value="PDW04092.1"/>
    <property type="molecule type" value="Genomic_DNA"/>
</dbReference>
<dbReference type="Proteomes" id="UP000220527">
    <property type="component" value="Unassembled WGS sequence"/>
</dbReference>
<evidence type="ECO:0000313" key="2">
    <source>
        <dbReference type="Proteomes" id="UP000220527"/>
    </source>
</evidence>
<reference evidence="2" key="1">
    <citation type="submission" date="2017-08" db="EMBL/GenBank/DDBJ databases">
        <authorList>
            <person name="Grouzdev D.S."/>
            <person name="Gaisin V.A."/>
            <person name="Rysina M.S."/>
            <person name="Gorlenko V.M."/>
        </authorList>
    </citation>
    <scope>NUCLEOTIDE SEQUENCE [LARGE SCALE GENOMIC DNA]</scope>
    <source>
        <strain evidence="2">Kir15-3F</strain>
    </source>
</reference>
<organism evidence="1 2">
    <name type="scientific">Candidatus Viridilinea mediisalina</name>
    <dbReference type="NCBI Taxonomy" id="2024553"/>
    <lineage>
        <taxon>Bacteria</taxon>
        <taxon>Bacillati</taxon>
        <taxon>Chloroflexota</taxon>
        <taxon>Chloroflexia</taxon>
        <taxon>Chloroflexales</taxon>
        <taxon>Chloroflexineae</taxon>
        <taxon>Oscillochloridaceae</taxon>
        <taxon>Candidatus Viridilinea</taxon>
    </lineage>
</organism>
<proteinExistence type="predicted"/>
<dbReference type="AlphaFoldDB" id="A0A2A6RLZ9"/>
<dbReference type="OrthoDB" id="160695at2"/>
<accession>A0A2A6RLZ9</accession>